<feature type="coiled-coil region" evidence="4">
    <location>
        <begin position="222"/>
        <end position="291"/>
    </location>
</feature>
<dbReference type="Proteomes" id="UP000538292">
    <property type="component" value="Unassembled WGS sequence"/>
</dbReference>
<dbReference type="AlphaFoldDB" id="A0A7W2ART8"/>
<accession>A0A7W2ART8</accession>
<evidence type="ECO:0000313" key="6">
    <source>
        <dbReference type="Proteomes" id="UP000538292"/>
    </source>
</evidence>
<evidence type="ECO:0000313" key="5">
    <source>
        <dbReference type="EMBL" id="MBA4603334.1"/>
    </source>
</evidence>
<comment type="caution">
    <text evidence="5">The sequence shown here is derived from an EMBL/GenBank/DDBJ whole genome shotgun (WGS) entry which is preliminary data.</text>
</comment>
<gene>
    <name evidence="5" type="primary">dndD</name>
    <name evidence="5" type="ORF">H2C83_13590</name>
</gene>
<proteinExistence type="inferred from homology"/>
<evidence type="ECO:0000256" key="4">
    <source>
        <dbReference type="SAM" id="Coils"/>
    </source>
</evidence>
<comment type="subunit">
    <text evidence="2">Heterodimer of SbcC and SbcD.</text>
</comment>
<sequence>MKLHNVILYNIGVYYGEHSFFLDHTPNKKNIILIGGKNGSGKTTLLESIKLALFGSLSYGFRSETEGYKEKILSLWNRKAKINGQNTCKISVTILQVEDYKKNVFQITRVWDLKENRFKENLYVYKNNNLLSTLEAENFQNKLKEEIPPRLFELTLFDGEEIHKLINHGHLNSYLKEMSSILFNLDLFEKLETDLKDYKTILYTKKNLSDSEKKLKITSDQIEVIADKKIHLEKKYRALKNQLQRSEELLAEKKVQFHNLGGLHNEEKENLIEEEKKIEQKRQNNHEKIKKFISNELPFFLNKPLLSEVVKQMEHERKNEAISYLKELVDQSKVREALLDHFQDNQSLLVHELYEKMLVFIQKHIQEEKISLIHQPSSLQLSEVLHMQKALMQVKAKDYIQLYNDNQQLLKKSQEIRKLIELNNEALDLKELLNEIEETTIFTEQLRIEIETVNKEIKIVNEKIEKLLKEKNRYKERMKVEKKSSSTVYLSEQIMEISKKFRRIQFQKKLKQVEIEAIKMVNSLFRKKPFINEIQIDPDTFEVELYDQDLMRIKIDHLSSGEKELLILCLIWAVFRVSGRKLPFVFDTLFGRLDFEHRHALIKKLLPEMGEQIIILSTNTEIDEHLYTLLFPYIAREYTLEYHHSKNSTKIIPDQYFSLTKTEMRT</sequence>
<dbReference type="SUPFAM" id="SSF52540">
    <property type="entry name" value="P-loop containing nucleoside triphosphate hydrolases"/>
    <property type="match status" value="1"/>
</dbReference>
<dbReference type="PANTHER" id="PTHR32114:SF2">
    <property type="entry name" value="ABC TRANSPORTER ABCH.3"/>
    <property type="match status" value="1"/>
</dbReference>
<organism evidence="5 6">
    <name type="scientific">Thermoactinomyces mirandus</name>
    <dbReference type="NCBI Taxonomy" id="2756294"/>
    <lineage>
        <taxon>Bacteria</taxon>
        <taxon>Bacillati</taxon>
        <taxon>Bacillota</taxon>
        <taxon>Bacilli</taxon>
        <taxon>Bacillales</taxon>
        <taxon>Thermoactinomycetaceae</taxon>
        <taxon>Thermoactinomyces</taxon>
    </lineage>
</organism>
<protein>
    <recommendedName>
        <fullName evidence="3">Nuclease SbcCD subunit C</fullName>
    </recommendedName>
</protein>
<dbReference type="NCBIfam" id="TIGR03185">
    <property type="entry name" value="DNA_S_dndD"/>
    <property type="match status" value="1"/>
</dbReference>
<dbReference type="Gene3D" id="3.40.50.300">
    <property type="entry name" value="P-loop containing nucleotide triphosphate hydrolases"/>
    <property type="match status" value="2"/>
</dbReference>
<comment type="similarity">
    <text evidence="1">Belongs to the SMC family. SbcC subfamily.</text>
</comment>
<evidence type="ECO:0000256" key="3">
    <source>
        <dbReference type="ARBA" id="ARBA00013368"/>
    </source>
</evidence>
<dbReference type="EMBL" id="JACEOL010000047">
    <property type="protein sequence ID" value="MBA4603334.1"/>
    <property type="molecule type" value="Genomic_DNA"/>
</dbReference>
<feature type="coiled-coil region" evidence="4">
    <location>
        <begin position="419"/>
        <end position="484"/>
    </location>
</feature>
<dbReference type="RefSeq" id="WP_181741773.1">
    <property type="nucleotide sequence ID" value="NZ_JACEOL010000047.1"/>
</dbReference>
<reference evidence="5 6" key="1">
    <citation type="submission" date="2020-07" db="EMBL/GenBank/DDBJ databases">
        <title>Thermoactinomyces phylogeny.</title>
        <authorList>
            <person name="Dunlap C."/>
        </authorList>
    </citation>
    <scope>NUCLEOTIDE SEQUENCE [LARGE SCALE GENOMIC DNA]</scope>
    <source>
        <strain evidence="5 6">AMNI-1</strain>
    </source>
</reference>
<evidence type="ECO:0000256" key="1">
    <source>
        <dbReference type="ARBA" id="ARBA00006930"/>
    </source>
</evidence>
<dbReference type="PANTHER" id="PTHR32114">
    <property type="entry name" value="ABC TRANSPORTER ABCH.3"/>
    <property type="match status" value="1"/>
</dbReference>
<dbReference type="InterPro" id="IPR017599">
    <property type="entry name" value="DNA_S_DndD"/>
</dbReference>
<name>A0A7W2ART8_9BACL</name>
<keyword evidence="4" id="KW-0175">Coiled coil</keyword>
<keyword evidence="6" id="KW-1185">Reference proteome</keyword>
<dbReference type="InterPro" id="IPR027417">
    <property type="entry name" value="P-loop_NTPase"/>
</dbReference>
<evidence type="ECO:0000256" key="2">
    <source>
        <dbReference type="ARBA" id="ARBA00011322"/>
    </source>
</evidence>